<name>A0AAX6BNI9_PRIMG</name>
<reference evidence="3" key="1">
    <citation type="journal article" date="2024" name="Appl Microbiol">
        <title>Effect of kuratsuki Bacillus and Priestia on Taste of Sake.</title>
        <authorList>
            <person name="Kobayashi K."/>
            <person name="Nishida H."/>
        </authorList>
    </citation>
    <scope>NUCLEOTIDE SEQUENCE</scope>
    <source>
        <strain evidence="3">B-12</strain>
    </source>
</reference>
<dbReference type="GO" id="GO:0015074">
    <property type="term" value="P:DNA integration"/>
    <property type="evidence" value="ECO:0007669"/>
    <property type="project" value="InterPro"/>
</dbReference>
<dbReference type="InterPro" id="IPR025948">
    <property type="entry name" value="HTH-like_dom"/>
</dbReference>
<comment type="caution">
    <text evidence="3">The sequence shown here is derived from an EMBL/GenBank/DDBJ whole genome shotgun (WGS) entry which is preliminary data.</text>
</comment>
<sequence>MFELRHEYKVVDLIKVAKIARSTYYYWTKAFKGPDKYKEMKQLIKHIFHEHQGRYGYRRITLELGRLGYSINHKTVYRLMKELGLKSLVRLKKYRSYRGKTGRIAPNILKRDFEASKPNEKWVTDITEFHLFGEKLYLSPILDLFNGEIVSYHIDKRPVFSLVTTMLNEAFNHLQVGERPILHSDQGWHYQMTKYQHLLKENNITQSMSRKGNCFDNAVIENFFGLLKSELLYLQEFESMEHFQQELERYIVYYNHKRIKVKLKGLTPVEYRIQSSFAA</sequence>
<dbReference type="Pfam" id="PF13333">
    <property type="entry name" value="rve_2"/>
    <property type="match status" value="1"/>
</dbReference>
<protein>
    <submittedName>
        <fullName evidence="3">IS3 family transposase</fullName>
    </submittedName>
</protein>
<dbReference type="AlphaFoldDB" id="A0AAX6BNI9"/>
<dbReference type="GO" id="GO:0003676">
    <property type="term" value="F:nucleic acid binding"/>
    <property type="evidence" value="ECO:0007669"/>
    <property type="project" value="InterPro"/>
</dbReference>
<dbReference type="InterPro" id="IPR012337">
    <property type="entry name" value="RNaseH-like_sf"/>
</dbReference>
<proteinExistence type="predicted"/>
<dbReference type="InterPro" id="IPR050900">
    <property type="entry name" value="Transposase_IS3/IS150/IS904"/>
</dbReference>
<evidence type="ECO:0000313" key="3">
    <source>
        <dbReference type="EMBL" id="GMG75199.1"/>
    </source>
</evidence>
<dbReference type="Gene3D" id="3.30.420.10">
    <property type="entry name" value="Ribonuclease H-like superfamily/Ribonuclease H"/>
    <property type="match status" value="1"/>
</dbReference>
<dbReference type="PANTHER" id="PTHR46889:SF4">
    <property type="entry name" value="TRANSPOSASE INSO FOR INSERTION SEQUENCE ELEMENT IS911B-RELATED"/>
    <property type="match status" value="1"/>
</dbReference>
<dbReference type="PANTHER" id="PTHR46889">
    <property type="entry name" value="TRANSPOSASE INSF FOR INSERTION SEQUENCE IS3B-RELATED"/>
    <property type="match status" value="1"/>
</dbReference>
<gene>
    <name evidence="3" type="ORF">ShirakiTB12_36670</name>
</gene>
<comment type="function">
    <text evidence="1">Involved in the transposition of the insertion sequence.</text>
</comment>
<accession>A0AAX6BNI9</accession>
<dbReference type="Proteomes" id="UP001165240">
    <property type="component" value="Unassembled WGS sequence"/>
</dbReference>
<dbReference type="InterPro" id="IPR001584">
    <property type="entry name" value="Integrase_cat-core"/>
</dbReference>
<evidence type="ECO:0000256" key="1">
    <source>
        <dbReference type="ARBA" id="ARBA00002286"/>
    </source>
</evidence>
<dbReference type="SUPFAM" id="SSF53098">
    <property type="entry name" value="Ribonuclease H-like"/>
    <property type="match status" value="1"/>
</dbReference>
<dbReference type="PROSITE" id="PS50994">
    <property type="entry name" value="INTEGRASE"/>
    <property type="match status" value="1"/>
</dbReference>
<dbReference type="EMBL" id="BSYK01000001">
    <property type="protein sequence ID" value="GMG75199.1"/>
    <property type="molecule type" value="Genomic_DNA"/>
</dbReference>
<organism evidence="3 4">
    <name type="scientific">Priestia megaterium</name>
    <name type="common">Bacillus megaterium</name>
    <dbReference type="NCBI Taxonomy" id="1404"/>
    <lineage>
        <taxon>Bacteria</taxon>
        <taxon>Bacillati</taxon>
        <taxon>Bacillota</taxon>
        <taxon>Bacilli</taxon>
        <taxon>Bacillales</taxon>
        <taxon>Bacillaceae</taxon>
        <taxon>Priestia</taxon>
    </lineage>
</organism>
<evidence type="ECO:0000259" key="2">
    <source>
        <dbReference type="PROSITE" id="PS50994"/>
    </source>
</evidence>
<dbReference type="InterPro" id="IPR048020">
    <property type="entry name" value="Transpos_IS3"/>
</dbReference>
<evidence type="ECO:0000313" key="4">
    <source>
        <dbReference type="Proteomes" id="UP001165240"/>
    </source>
</evidence>
<feature type="domain" description="Integrase catalytic" evidence="2">
    <location>
        <begin position="114"/>
        <end position="276"/>
    </location>
</feature>
<dbReference type="NCBIfam" id="NF033516">
    <property type="entry name" value="transpos_IS3"/>
    <property type="match status" value="1"/>
</dbReference>
<dbReference type="Pfam" id="PF00665">
    <property type="entry name" value="rve"/>
    <property type="match status" value="1"/>
</dbReference>
<dbReference type="Pfam" id="PF13276">
    <property type="entry name" value="HTH_21"/>
    <property type="match status" value="1"/>
</dbReference>
<dbReference type="InterPro" id="IPR036397">
    <property type="entry name" value="RNaseH_sf"/>
</dbReference>